<evidence type="ECO:0000313" key="2">
    <source>
        <dbReference type="Proteomes" id="UP000009168"/>
    </source>
</evidence>
<dbReference type="AlphaFoldDB" id="Q23F18"/>
<dbReference type="InParanoid" id="Q23F18"/>
<evidence type="ECO:0000313" key="1">
    <source>
        <dbReference type="EMBL" id="EAR95087.1"/>
    </source>
</evidence>
<dbReference type="Proteomes" id="UP000009168">
    <property type="component" value="Unassembled WGS sequence"/>
</dbReference>
<dbReference type="GeneID" id="7831647"/>
<keyword evidence="2" id="KW-1185">Reference proteome</keyword>
<protein>
    <submittedName>
        <fullName evidence="1">Uncharacterized protein</fullName>
    </submittedName>
</protein>
<name>Q23F18_TETTS</name>
<organism evidence="1 2">
    <name type="scientific">Tetrahymena thermophila (strain SB210)</name>
    <dbReference type="NCBI Taxonomy" id="312017"/>
    <lineage>
        <taxon>Eukaryota</taxon>
        <taxon>Sar</taxon>
        <taxon>Alveolata</taxon>
        <taxon>Ciliophora</taxon>
        <taxon>Intramacronucleata</taxon>
        <taxon>Oligohymenophorea</taxon>
        <taxon>Hymenostomatida</taxon>
        <taxon>Tetrahymenina</taxon>
        <taxon>Tetrahymenidae</taxon>
        <taxon>Tetrahymena</taxon>
    </lineage>
</organism>
<proteinExistence type="predicted"/>
<reference evidence="2" key="1">
    <citation type="journal article" date="2006" name="PLoS Biol.">
        <title>Macronuclear genome sequence of the ciliate Tetrahymena thermophila, a model eukaryote.</title>
        <authorList>
            <person name="Eisen J.A."/>
            <person name="Coyne R.S."/>
            <person name="Wu M."/>
            <person name="Wu D."/>
            <person name="Thiagarajan M."/>
            <person name="Wortman J.R."/>
            <person name="Badger J.H."/>
            <person name="Ren Q."/>
            <person name="Amedeo P."/>
            <person name="Jones K.M."/>
            <person name="Tallon L.J."/>
            <person name="Delcher A.L."/>
            <person name="Salzberg S.L."/>
            <person name="Silva J.C."/>
            <person name="Haas B.J."/>
            <person name="Majoros W.H."/>
            <person name="Farzad M."/>
            <person name="Carlton J.M."/>
            <person name="Smith R.K. Jr."/>
            <person name="Garg J."/>
            <person name="Pearlman R.E."/>
            <person name="Karrer K.M."/>
            <person name="Sun L."/>
            <person name="Manning G."/>
            <person name="Elde N.C."/>
            <person name="Turkewitz A.P."/>
            <person name="Asai D.J."/>
            <person name="Wilkes D.E."/>
            <person name="Wang Y."/>
            <person name="Cai H."/>
            <person name="Collins K."/>
            <person name="Stewart B.A."/>
            <person name="Lee S.R."/>
            <person name="Wilamowska K."/>
            <person name="Weinberg Z."/>
            <person name="Ruzzo W.L."/>
            <person name="Wloga D."/>
            <person name="Gaertig J."/>
            <person name="Frankel J."/>
            <person name="Tsao C.-C."/>
            <person name="Gorovsky M.A."/>
            <person name="Keeling P.J."/>
            <person name="Waller R.F."/>
            <person name="Patron N.J."/>
            <person name="Cherry J.M."/>
            <person name="Stover N.A."/>
            <person name="Krieger C.J."/>
            <person name="del Toro C."/>
            <person name="Ryder H.F."/>
            <person name="Williamson S.C."/>
            <person name="Barbeau R.A."/>
            <person name="Hamilton E.P."/>
            <person name="Orias E."/>
        </authorList>
    </citation>
    <scope>NUCLEOTIDE SEQUENCE [LARGE SCALE GENOMIC DNA]</scope>
    <source>
        <strain evidence="2">SB210</strain>
    </source>
</reference>
<accession>Q23F18</accession>
<dbReference type="HOGENOM" id="CLU_298703_0_0_1"/>
<dbReference type="RefSeq" id="XP_001015332.1">
    <property type="nucleotide sequence ID" value="XM_001015332.1"/>
</dbReference>
<dbReference type="EMBL" id="GG662707">
    <property type="protein sequence ID" value="EAR95087.1"/>
    <property type="molecule type" value="Genomic_DNA"/>
</dbReference>
<sequence>MSEMILQEKKQETNREFEIYLQLQKGLQEQQPAQENLQNLFEIEDLLKRTEDEQLINTIYLHLTKQFHHFNQNVQYQIYLVFQSTAESKYQKVFNKNEVLDMLQDHIRSLDQMTRTIAIKIVGLLTPFYLTSIETFHLIIDILLKSDYHEEINSSIHVLGNFVEGGSSNEFALRLLNKGDLILNKCGEGVYLDLLNRVKLHNRVIQINFYKQVISLICSNPSSSLRKKLKLIIRACRSNQDIAIDFFNFCEDNFEQFASEEPQFINKHVSQSSSISNDGSSSLSQTLIKLSAKSKSGVSNSGSSFNQKLKNLGKSLNQILEKKAKSAALEKQLACVVEAILLVYEWTRHFSITPSHFLNEKIIKNINKFNIQVTREYILFNEDVDKSEFSLTPSEIFSNPAITSKSILINIHNLVRSEERRRCLNILEMDDYDCKYIDKNFQCLQQVTLSLATPNDAALLFKSFSNTFHKLSFQIISKNHENIQEFYERHYPKFACLLAFLSPIGTLQIYQNHIVQLLKDRIFKMYFSLFKLAIQNKYYAQFFNIVNLTVCHLYNKLIDKSELQKLITSEFIMNLKISDTKSSISEIKLLKKIASQFAVYNLYESAHSILSIIKILIKNLDSSVTKVSIQDENLGNEGTDEEKLDFQMKLLSLLQQTDKQVEDQIILKLYDILLLFSKESCHIFETQFMEFFCSYYQYLQDPSQNENFTTVLNQIEILLSNKFNIDATSKASIRFIQKLIYYIDKNLSVLSQKNKPNQSENYFQYSGQMEEEGQSNEEESALKEELESILADRNSRYRSRLEEEDADFDIGDYEAYGNYQLDYFIDGRQNLVEKLLANPNKLIQTLKQNPLIIPRSLFVQKNRQPSIKVQIIPLSEYSVRAEKGLFLNGQIYLNNFTKKLDKSKIQLKVEVKQEILAQECIQKHISTRQQIINNCPTPKIFSEKLYNNKKENQKLPQNQRSIPFSTLILFPHIGHFNIHLQVELICHNTSSVLITSHSQLIQIKAI</sequence>
<gene>
    <name evidence="1" type="ORF">TTHERM_00641140</name>
</gene>
<dbReference type="KEGG" id="tet:TTHERM_00641140"/>